<evidence type="ECO:0000256" key="1">
    <source>
        <dbReference type="ARBA" id="ARBA00022884"/>
    </source>
</evidence>
<dbReference type="Pfam" id="PF00035">
    <property type="entry name" value="dsrm"/>
    <property type="match status" value="1"/>
</dbReference>
<feature type="domain" description="DRBM" evidence="3">
    <location>
        <begin position="16"/>
        <end position="82"/>
    </location>
</feature>
<keyword evidence="5" id="KW-1185">Reference proteome</keyword>
<dbReference type="PANTHER" id="PTHR46205:SF3">
    <property type="entry name" value="LOQUACIOUS, ISOFORM B"/>
    <property type="match status" value="1"/>
</dbReference>
<name>A0ABN7P341_TIMPD</name>
<evidence type="ECO:0000313" key="4">
    <source>
        <dbReference type="EMBL" id="CAG2059932.1"/>
    </source>
</evidence>
<dbReference type="Proteomes" id="UP001153148">
    <property type="component" value="Unassembled WGS sequence"/>
</dbReference>
<dbReference type="SUPFAM" id="SSF54768">
    <property type="entry name" value="dsRNA-binding domain-like"/>
    <property type="match status" value="1"/>
</dbReference>
<evidence type="ECO:0000259" key="3">
    <source>
        <dbReference type="PROSITE" id="PS50137"/>
    </source>
</evidence>
<protein>
    <recommendedName>
        <fullName evidence="3">DRBM domain-containing protein</fullName>
    </recommendedName>
</protein>
<dbReference type="InterPro" id="IPR051247">
    <property type="entry name" value="RLC_Component"/>
</dbReference>
<proteinExistence type="predicted"/>
<dbReference type="PANTHER" id="PTHR46205">
    <property type="entry name" value="LOQUACIOUS, ISOFORM B"/>
    <property type="match status" value="1"/>
</dbReference>
<evidence type="ECO:0000256" key="2">
    <source>
        <dbReference type="PROSITE-ProRule" id="PRU00266"/>
    </source>
</evidence>
<comment type="caution">
    <text evidence="4">The sequence shown here is derived from an EMBL/GenBank/DDBJ whole genome shotgun (WGS) entry which is preliminary data.</text>
</comment>
<evidence type="ECO:0000313" key="5">
    <source>
        <dbReference type="Proteomes" id="UP001153148"/>
    </source>
</evidence>
<sequence length="396" mass="45112">MEMSITEHIRKLADMHPVPQLQHLCQVYAWVRPQYQSSYENFKKDVCVITCTVNGFKTIGWGQKKRVAKFWAAEKMLVHLEENQDCEQFSYGYQVPLKIALEQTNVGTRDLEEISNVPKNVSCHSLQSLTTEEEVFENHSKDSLIPESNGETNVIVKNDVDASSTPEFKKDDSIFSESKEDVKIMISYYEDASKISESKEDAKIMKNYYEYASKISESKEDLKIMINYYEDASKISESKEDAKIMQEYDEDASIFVGEGNVGLYPIWFKISPRSPGQGAEERTLHKKLENTKHLTFLGQNNSRVLNEIEKISHPSHQVLQQLGSRVYKSIIKFRYGMVIISRRGNGKSGLHCSTICGACAGESCTNRLEIDVDDDLDTVECVDEVDSHDKLESCDT</sequence>
<accession>A0ABN7P341</accession>
<reference evidence="4" key="1">
    <citation type="submission" date="2021-03" db="EMBL/GenBank/DDBJ databases">
        <authorList>
            <person name="Tran Van P."/>
        </authorList>
    </citation>
    <scope>NUCLEOTIDE SEQUENCE</scope>
</reference>
<gene>
    <name evidence="4" type="ORF">TPAB3V08_LOCUS6890</name>
</gene>
<dbReference type="InterPro" id="IPR014720">
    <property type="entry name" value="dsRBD_dom"/>
</dbReference>
<dbReference type="EMBL" id="CAJPIN010010959">
    <property type="protein sequence ID" value="CAG2059932.1"/>
    <property type="molecule type" value="Genomic_DNA"/>
</dbReference>
<dbReference type="Gene3D" id="3.30.160.20">
    <property type="match status" value="1"/>
</dbReference>
<dbReference type="PROSITE" id="PS50137">
    <property type="entry name" value="DS_RBD"/>
    <property type="match status" value="1"/>
</dbReference>
<organism evidence="4 5">
    <name type="scientific">Timema podura</name>
    <name type="common">Walking stick</name>
    <dbReference type="NCBI Taxonomy" id="61482"/>
    <lineage>
        <taxon>Eukaryota</taxon>
        <taxon>Metazoa</taxon>
        <taxon>Ecdysozoa</taxon>
        <taxon>Arthropoda</taxon>
        <taxon>Hexapoda</taxon>
        <taxon>Insecta</taxon>
        <taxon>Pterygota</taxon>
        <taxon>Neoptera</taxon>
        <taxon>Polyneoptera</taxon>
        <taxon>Phasmatodea</taxon>
        <taxon>Timematodea</taxon>
        <taxon>Timematoidea</taxon>
        <taxon>Timematidae</taxon>
        <taxon>Timema</taxon>
    </lineage>
</organism>
<keyword evidence="1 2" id="KW-0694">RNA-binding</keyword>